<organism evidence="1 2">
    <name type="scientific">Candidatus Kaiserbacteria bacterium CG17_big_fil_post_rev_8_21_14_2_50_51_7</name>
    <dbReference type="NCBI Taxonomy" id="1974613"/>
    <lineage>
        <taxon>Bacteria</taxon>
        <taxon>Candidatus Kaiseribacteriota</taxon>
    </lineage>
</organism>
<comment type="caution">
    <text evidence="1">The sequence shown here is derived from an EMBL/GenBank/DDBJ whole genome shotgun (WGS) entry which is preliminary data.</text>
</comment>
<reference evidence="2" key="1">
    <citation type="submission" date="2017-09" db="EMBL/GenBank/DDBJ databases">
        <title>Depth-based differentiation of microbial function through sediment-hosted aquifers and enrichment of novel symbionts in the deep terrestrial subsurface.</title>
        <authorList>
            <person name="Probst A.J."/>
            <person name="Ladd B."/>
            <person name="Jarett J.K."/>
            <person name="Geller-Mcgrath D.E."/>
            <person name="Sieber C.M.K."/>
            <person name="Emerson J.B."/>
            <person name="Anantharaman K."/>
            <person name="Thomas B.C."/>
            <person name="Malmstrom R."/>
            <person name="Stieglmeier M."/>
            <person name="Klingl A."/>
            <person name="Woyke T."/>
            <person name="Ryan C.M."/>
            <person name="Banfield J.F."/>
        </authorList>
    </citation>
    <scope>NUCLEOTIDE SEQUENCE [LARGE SCALE GENOMIC DNA]</scope>
</reference>
<dbReference type="Proteomes" id="UP000228497">
    <property type="component" value="Unassembled WGS sequence"/>
</dbReference>
<dbReference type="AlphaFoldDB" id="A0A2M7FCF1"/>
<name>A0A2M7FCF1_9BACT</name>
<feature type="non-terminal residue" evidence="1">
    <location>
        <position position="90"/>
    </location>
</feature>
<proteinExistence type="predicted"/>
<accession>A0A2M7FCF1</accession>
<sequence length="90" mass="9694">DKGQDDGTILGKTSSRKIGFWGTAPVDQPDALTVQLTSITHTEPSTPDYTIMDLTTTTPYGFAAKDEGNTVLKVIANLQARLAEVEARLE</sequence>
<protein>
    <submittedName>
        <fullName evidence="1">Uncharacterized protein</fullName>
    </submittedName>
</protein>
<evidence type="ECO:0000313" key="1">
    <source>
        <dbReference type="EMBL" id="PIV87172.1"/>
    </source>
</evidence>
<gene>
    <name evidence="1" type="ORF">COW49_01050</name>
</gene>
<feature type="non-terminal residue" evidence="1">
    <location>
        <position position="1"/>
    </location>
</feature>
<dbReference type="EMBL" id="PFFD01000045">
    <property type="protein sequence ID" value="PIV87172.1"/>
    <property type="molecule type" value="Genomic_DNA"/>
</dbReference>
<evidence type="ECO:0000313" key="2">
    <source>
        <dbReference type="Proteomes" id="UP000228497"/>
    </source>
</evidence>